<keyword evidence="5" id="KW-1185">Reference proteome</keyword>
<evidence type="ECO:0000313" key="5">
    <source>
        <dbReference type="Proteomes" id="UP000799324"/>
    </source>
</evidence>
<dbReference type="Proteomes" id="UP000799324">
    <property type="component" value="Unassembled WGS sequence"/>
</dbReference>
<evidence type="ECO:0000256" key="1">
    <source>
        <dbReference type="PROSITE-ProRule" id="PRU00042"/>
    </source>
</evidence>
<gene>
    <name evidence="4" type="ORF">K491DRAFT_686139</name>
</gene>
<proteinExistence type="predicted"/>
<keyword evidence="1" id="KW-0863">Zinc-finger</keyword>
<dbReference type="OrthoDB" id="3940153at2759"/>
<protein>
    <recommendedName>
        <fullName evidence="3">C2H2-type domain-containing protein</fullName>
    </recommendedName>
</protein>
<feature type="region of interest" description="Disordered" evidence="2">
    <location>
        <begin position="1"/>
        <end position="25"/>
    </location>
</feature>
<keyword evidence="1" id="KW-0479">Metal-binding</keyword>
<evidence type="ECO:0000313" key="4">
    <source>
        <dbReference type="EMBL" id="KAF2662990.1"/>
    </source>
</evidence>
<evidence type="ECO:0000256" key="2">
    <source>
        <dbReference type="SAM" id="MobiDB-lite"/>
    </source>
</evidence>
<name>A0A6A6TT85_9PLEO</name>
<dbReference type="Gene3D" id="3.30.160.60">
    <property type="entry name" value="Classic Zinc Finger"/>
    <property type="match status" value="1"/>
</dbReference>
<evidence type="ECO:0000259" key="3">
    <source>
        <dbReference type="PROSITE" id="PS50157"/>
    </source>
</evidence>
<dbReference type="InterPro" id="IPR036236">
    <property type="entry name" value="Znf_C2H2_sf"/>
</dbReference>
<feature type="compositionally biased region" description="Polar residues" evidence="2">
    <location>
        <begin position="1"/>
        <end position="11"/>
    </location>
</feature>
<reference evidence="4" key="1">
    <citation type="journal article" date="2020" name="Stud. Mycol.">
        <title>101 Dothideomycetes genomes: a test case for predicting lifestyles and emergence of pathogens.</title>
        <authorList>
            <person name="Haridas S."/>
            <person name="Albert R."/>
            <person name="Binder M."/>
            <person name="Bloem J."/>
            <person name="Labutti K."/>
            <person name="Salamov A."/>
            <person name="Andreopoulos B."/>
            <person name="Baker S."/>
            <person name="Barry K."/>
            <person name="Bills G."/>
            <person name="Bluhm B."/>
            <person name="Cannon C."/>
            <person name="Castanera R."/>
            <person name="Culley D."/>
            <person name="Daum C."/>
            <person name="Ezra D."/>
            <person name="Gonzalez J."/>
            <person name="Henrissat B."/>
            <person name="Kuo A."/>
            <person name="Liang C."/>
            <person name="Lipzen A."/>
            <person name="Lutzoni F."/>
            <person name="Magnuson J."/>
            <person name="Mondo S."/>
            <person name="Nolan M."/>
            <person name="Ohm R."/>
            <person name="Pangilinan J."/>
            <person name="Park H.-J."/>
            <person name="Ramirez L."/>
            <person name="Alfaro M."/>
            <person name="Sun H."/>
            <person name="Tritt A."/>
            <person name="Yoshinaga Y."/>
            <person name="Zwiers L.-H."/>
            <person name="Turgeon B."/>
            <person name="Goodwin S."/>
            <person name="Spatafora J."/>
            <person name="Crous P."/>
            <person name="Grigoriev I."/>
        </authorList>
    </citation>
    <scope>NUCLEOTIDE SEQUENCE</scope>
    <source>
        <strain evidence="4">CBS 122681</strain>
    </source>
</reference>
<dbReference type="InterPro" id="IPR013087">
    <property type="entry name" value="Znf_C2H2_type"/>
</dbReference>
<sequence length="110" mass="12495">MISPSNGQSASGLEHEYSESQSDGQHSRICSYCGLQFHGEWALRNVNRHIESKHPVAGPSITTENGEAVYRCGACDNKYRRKDARLKHERCRHPELQRPPAKPRRKPDEA</sequence>
<feature type="compositionally biased region" description="Basic residues" evidence="2">
    <location>
        <begin position="101"/>
        <end position="110"/>
    </location>
</feature>
<keyword evidence="1" id="KW-0862">Zinc</keyword>
<dbReference type="EMBL" id="MU004288">
    <property type="protein sequence ID" value="KAF2662990.1"/>
    <property type="molecule type" value="Genomic_DNA"/>
</dbReference>
<dbReference type="PROSITE" id="PS00028">
    <property type="entry name" value="ZINC_FINGER_C2H2_1"/>
    <property type="match status" value="1"/>
</dbReference>
<dbReference type="GO" id="GO:0008270">
    <property type="term" value="F:zinc ion binding"/>
    <property type="evidence" value="ECO:0007669"/>
    <property type="project" value="UniProtKB-KW"/>
</dbReference>
<organism evidence="4 5">
    <name type="scientific">Lophiostoma macrostomum CBS 122681</name>
    <dbReference type="NCBI Taxonomy" id="1314788"/>
    <lineage>
        <taxon>Eukaryota</taxon>
        <taxon>Fungi</taxon>
        <taxon>Dikarya</taxon>
        <taxon>Ascomycota</taxon>
        <taxon>Pezizomycotina</taxon>
        <taxon>Dothideomycetes</taxon>
        <taxon>Pleosporomycetidae</taxon>
        <taxon>Pleosporales</taxon>
        <taxon>Lophiostomataceae</taxon>
        <taxon>Lophiostoma</taxon>
    </lineage>
</organism>
<dbReference type="SUPFAM" id="SSF57667">
    <property type="entry name" value="beta-beta-alpha zinc fingers"/>
    <property type="match status" value="1"/>
</dbReference>
<dbReference type="PROSITE" id="PS50157">
    <property type="entry name" value="ZINC_FINGER_C2H2_2"/>
    <property type="match status" value="1"/>
</dbReference>
<feature type="region of interest" description="Disordered" evidence="2">
    <location>
        <begin position="86"/>
        <end position="110"/>
    </location>
</feature>
<feature type="domain" description="C2H2-type" evidence="3">
    <location>
        <begin position="70"/>
        <end position="98"/>
    </location>
</feature>
<dbReference type="AlphaFoldDB" id="A0A6A6TT85"/>
<accession>A0A6A6TT85</accession>